<keyword evidence="3" id="KW-1185">Reference proteome</keyword>
<proteinExistence type="predicted"/>
<organism evidence="2 3">
    <name type="scientific">Chrysosporum bergii ANA360D</name>
    <dbReference type="NCBI Taxonomy" id="617107"/>
    <lineage>
        <taxon>Bacteria</taxon>
        <taxon>Bacillati</taxon>
        <taxon>Cyanobacteriota</taxon>
        <taxon>Cyanophyceae</taxon>
        <taxon>Nostocales</taxon>
        <taxon>Nodulariaceae</taxon>
        <taxon>Chrysosporum</taxon>
    </lineage>
</organism>
<evidence type="ECO:0008006" key="4">
    <source>
        <dbReference type="Google" id="ProtNLM"/>
    </source>
</evidence>
<evidence type="ECO:0000256" key="1">
    <source>
        <dbReference type="SAM" id="MobiDB-lite"/>
    </source>
</evidence>
<comment type="caution">
    <text evidence="2">The sequence shown here is derived from an EMBL/GenBank/DDBJ whole genome shotgun (WGS) entry which is preliminary data.</text>
</comment>
<reference evidence="2 3" key="1">
    <citation type="journal article" date="2023" name="J. Phycol.">
        <title>Chrysosporum ovalisporum is synonymous with the true-branching cyanobacterium Umezakia natans (Nostocales/Aphanizomenonaceae).</title>
        <authorList>
            <person name="McGregor G.B."/>
            <person name="Sendall B.C."/>
            <person name="Niiyama Y."/>
            <person name="Tuji A."/>
            <person name="Willis A."/>
        </authorList>
    </citation>
    <scope>NUCLEOTIDE SEQUENCE [LARGE SCALE GENOMIC DNA]</scope>
    <source>
        <strain evidence="2 3">ANA360D</strain>
    </source>
</reference>
<feature type="compositionally biased region" description="Polar residues" evidence="1">
    <location>
        <begin position="396"/>
        <end position="432"/>
    </location>
</feature>
<dbReference type="Proteomes" id="UP001159387">
    <property type="component" value="Unassembled WGS sequence"/>
</dbReference>
<name>A0AA43GPI4_9CYAN</name>
<gene>
    <name evidence="2" type="ORF">NWP17_02855</name>
</gene>
<protein>
    <recommendedName>
        <fullName evidence="4">TonB C-terminal domain-containing protein</fullName>
    </recommendedName>
</protein>
<dbReference type="AlphaFoldDB" id="A0AA43GPI4"/>
<accession>A0AA43GPI4</accession>
<feature type="region of interest" description="Disordered" evidence="1">
    <location>
        <begin position="388"/>
        <end position="440"/>
    </location>
</feature>
<sequence>MSYVSLLKNIPEILSQPTGIAAIASLGIHGAIALIVPLMPVELEPSKISAAPRSVGILELGQADQQRLPENPNSLTSQVALQPQLPLQPELPLQPQLPQNLDVSRTVLPPLPSSIYSQSALPPINITPNYPTSSYRNVPLPQRQPTPLLEPEQITPRRTIGFAPSGFNAANQKFTRPTRVFNHSEVKLAVQPVPIDRLPRVTPSAIPGNLPNIPPVTTGTGNNAATINPDQTALIARLQKTPASQESEQQKNPTIANQLPAKTVNDQQGLIAKLNSYDKLREEIQQQYPNSQQKTVIRATITANQPNIEGTVSGFLVVDPEGKVLDIKFQDKSVDRELQSKAREYFSTRSPQGGQQISSYPFTLRFHNSASTAETPPEQTSAVVVKPVPELRMPNEQPTPDLTTKPSTTSAGDNNSLSSTLESSQKLIQQLRQLRDERSE</sequence>
<evidence type="ECO:0000313" key="3">
    <source>
        <dbReference type="Proteomes" id="UP001159387"/>
    </source>
</evidence>
<dbReference type="RefSeq" id="WP_280653401.1">
    <property type="nucleotide sequence ID" value="NZ_JANQDH010000018.1"/>
</dbReference>
<dbReference type="EMBL" id="JANQDH010000018">
    <property type="protein sequence ID" value="MDH6059386.1"/>
    <property type="molecule type" value="Genomic_DNA"/>
</dbReference>
<evidence type="ECO:0000313" key="2">
    <source>
        <dbReference type="EMBL" id="MDH6059386.1"/>
    </source>
</evidence>